<keyword evidence="7" id="KW-0472">Membrane</keyword>
<keyword evidence="2 5" id="KW-0547">Nucleotide-binding</keyword>
<sequence>MVSMGRCAVTLPSYVAVGNGWSIVKPLGPNDPEQIGPYRVLAELGRGGMGRVFLAAAADGTLVAVKQVREQLTDDEGFRARFSREVAASRQVAGEYTAGVLAADPDAPIPWLASEFVAGPSLHDALATGPFPVESVLALAAALSSALVDIHDAQLVHRDLKPSNVLLTDQGATVIDFGIARAADGAGTELTHTGWLVGAPGFMSPEQAMGQPVTGPSDVFSLGTVLLVAATGANPFDGPSTPQTLFNVVYSAPELDALPDQLRDLVECCLAKEPADRPTPAEVRDAVGDLPPVDRLWPQPVHDLIATQQSEADRYASAADTVIRPGVPSTETKVDPLRRTAPANDDPTEVTAQRTPDDDGDEDDVEAAWAEAIGSEPPVAGVNPAAAEASASGGAASDGSTPDTSGANGAAPGGSDGFGAGSPGPDGSGPGGPGPDGSGPSGPWADGSRAGGPGADGSGPAGFGHDGGGAGAPPPFSGLPPQPTKSGTSAGTVARVLAIVVAVVIVVGFGVFVANSIGRAVSQASGSQSTPDIDPTSDSPSPEPSPTSESPSPSPTARDGDTLDDADLDDTPMEPEQFFPELADYELPAYGVRSNCDKASTGGEGATTDLVNRYDCDRMLTADYLDKDDGLMASVMVFAMPTADDAESVKDEMKAGTDAFNELNHFCPQTGTGSSLCDGSDPSTWVYRRTFHRYMMVVELFELDGSDTKKTDALATFAVAVMDGIEEQIPTIR</sequence>
<evidence type="ECO:0000256" key="5">
    <source>
        <dbReference type="PROSITE-ProRule" id="PRU10141"/>
    </source>
</evidence>
<keyword evidence="7" id="KW-1133">Transmembrane helix</keyword>
<dbReference type="InterPro" id="IPR017441">
    <property type="entry name" value="Protein_kinase_ATP_BS"/>
</dbReference>
<dbReference type="PROSITE" id="PS00108">
    <property type="entry name" value="PROTEIN_KINASE_ST"/>
    <property type="match status" value="1"/>
</dbReference>
<dbReference type="EMBL" id="BOMB01000032">
    <property type="protein sequence ID" value="GID14536.1"/>
    <property type="molecule type" value="Genomic_DNA"/>
</dbReference>
<name>A0A8J3JA74_9ACTN</name>
<evidence type="ECO:0000313" key="9">
    <source>
        <dbReference type="EMBL" id="GID14536.1"/>
    </source>
</evidence>
<dbReference type="PANTHER" id="PTHR43289:SF34">
    <property type="entry name" value="SERINE_THREONINE-PROTEIN KINASE YBDM-RELATED"/>
    <property type="match status" value="1"/>
</dbReference>
<dbReference type="PROSITE" id="PS50011">
    <property type="entry name" value="PROTEIN_KINASE_DOM"/>
    <property type="match status" value="1"/>
</dbReference>
<feature type="compositionally biased region" description="Gly residues" evidence="6">
    <location>
        <begin position="449"/>
        <end position="471"/>
    </location>
</feature>
<dbReference type="GO" id="GO:0005524">
    <property type="term" value="F:ATP binding"/>
    <property type="evidence" value="ECO:0007669"/>
    <property type="project" value="UniProtKB-UniRule"/>
</dbReference>
<gene>
    <name evidence="9" type="ORF">Aru02nite_54250</name>
</gene>
<feature type="region of interest" description="Disordered" evidence="6">
    <location>
        <begin position="312"/>
        <end position="489"/>
    </location>
</feature>
<evidence type="ECO:0000256" key="7">
    <source>
        <dbReference type="SAM" id="Phobius"/>
    </source>
</evidence>
<dbReference type="SUPFAM" id="SSF56112">
    <property type="entry name" value="Protein kinase-like (PK-like)"/>
    <property type="match status" value="1"/>
</dbReference>
<dbReference type="InterPro" id="IPR000719">
    <property type="entry name" value="Prot_kinase_dom"/>
</dbReference>
<feature type="compositionally biased region" description="Pro residues" evidence="6">
    <location>
        <begin position="472"/>
        <end position="483"/>
    </location>
</feature>
<dbReference type="CDD" id="cd14014">
    <property type="entry name" value="STKc_PknB_like"/>
    <property type="match status" value="1"/>
</dbReference>
<dbReference type="Gene3D" id="1.10.510.10">
    <property type="entry name" value="Transferase(Phosphotransferase) domain 1"/>
    <property type="match status" value="1"/>
</dbReference>
<feature type="compositionally biased region" description="Acidic residues" evidence="6">
    <location>
        <begin position="562"/>
        <end position="573"/>
    </location>
</feature>
<dbReference type="SMART" id="SM00220">
    <property type="entry name" value="S_TKc"/>
    <property type="match status" value="1"/>
</dbReference>
<accession>A0A8J3JA74</accession>
<feature type="binding site" evidence="5">
    <location>
        <position position="66"/>
    </location>
    <ligand>
        <name>ATP</name>
        <dbReference type="ChEBI" id="CHEBI:30616"/>
    </ligand>
</feature>
<protein>
    <recommendedName>
        <fullName evidence="8">Protein kinase domain-containing protein</fullName>
    </recommendedName>
</protein>
<evidence type="ECO:0000313" key="10">
    <source>
        <dbReference type="Proteomes" id="UP000612808"/>
    </source>
</evidence>
<dbReference type="PANTHER" id="PTHR43289">
    <property type="entry name" value="MITOGEN-ACTIVATED PROTEIN KINASE KINASE KINASE 20-RELATED"/>
    <property type="match status" value="1"/>
</dbReference>
<evidence type="ECO:0000259" key="8">
    <source>
        <dbReference type="PROSITE" id="PS50011"/>
    </source>
</evidence>
<keyword evidence="4 5" id="KW-0067">ATP-binding</keyword>
<proteinExistence type="predicted"/>
<evidence type="ECO:0000256" key="6">
    <source>
        <dbReference type="SAM" id="MobiDB-lite"/>
    </source>
</evidence>
<organism evidence="9 10">
    <name type="scientific">Actinocatenispora rupis</name>
    <dbReference type="NCBI Taxonomy" id="519421"/>
    <lineage>
        <taxon>Bacteria</taxon>
        <taxon>Bacillati</taxon>
        <taxon>Actinomycetota</taxon>
        <taxon>Actinomycetes</taxon>
        <taxon>Micromonosporales</taxon>
        <taxon>Micromonosporaceae</taxon>
        <taxon>Actinocatenispora</taxon>
    </lineage>
</organism>
<keyword evidence="7" id="KW-0812">Transmembrane</keyword>
<evidence type="ECO:0000256" key="4">
    <source>
        <dbReference type="ARBA" id="ARBA00022840"/>
    </source>
</evidence>
<dbReference type="Gene3D" id="3.30.200.20">
    <property type="entry name" value="Phosphorylase Kinase, domain 1"/>
    <property type="match status" value="1"/>
</dbReference>
<dbReference type="AlphaFoldDB" id="A0A8J3JA74"/>
<dbReference type="InterPro" id="IPR008271">
    <property type="entry name" value="Ser/Thr_kinase_AS"/>
</dbReference>
<dbReference type="Proteomes" id="UP000612808">
    <property type="component" value="Unassembled WGS sequence"/>
</dbReference>
<feature type="compositionally biased region" description="Gly residues" evidence="6">
    <location>
        <begin position="411"/>
        <end position="440"/>
    </location>
</feature>
<keyword evidence="1" id="KW-0808">Transferase</keyword>
<dbReference type="Pfam" id="PF00069">
    <property type="entry name" value="Pkinase"/>
    <property type="match status" value="1"/>
</dbReference>
<comment type="caution">
    <text evidence="9">The sequence shown here is derived from an EMBL/GenBank/DDBJ whole genome shotgun (WGS) entry which is preliminary data.</text>
</comment>
<feature type="transmembrane region" description="Helical" evidence="7">
    <location>
        <begin position="493"/>
        <end position="514"/>
    </location>
</feature>
<keyword evidence="10" id="KW-1185">Reference proteome</keyword>
<evidence type="ECO:0000256" key="1">
    <source>
        <dbReference type="ARBA" id="ARBA00022679"/>
    </source>
</evidence>
<evidence type="ECO:0000256" key="2">
    <source>
        <dbReference type="ARBA" id="ARBA00022741"/>
    </source>
</evidence>
<keyword evidence="3" id="KW-0418">Kinase</keyword>
<evidence type="ECO:0000256" key="3">
    <source>
        <dbReference type="ARBA" id="ARBA00022777"/>
    </source>
</evidence>
<dbReference type="GO" id="GO:0004674">
    <property type="term" value="F:protein serine/threonine kinase activity"/>
    <property type="evidence" value="ECO:0007669"/>
    <property type="project" value="TreeGrafter"/>
</dbReference>
<dbReference type="InterPro" id="IPR011009">
    <property type="entry name" value="Kinase-like_dom_sf"/>
</dbReference>
<reference evidence="9" key="1">
    <citation type="submission" date="2021-01" db="EMBL/GenBank/DDBJ databases">
        <title>Whole genome shotgun sequence of Actinocatenispora rupis NBRC 107355.</title>
        <authorList>
            <person name="Komaki H."/>
            <person name="Tamura T."/>
        </authorList>
    </citation>
    <scope>NUCLEOTIDE SEQUENCE</scope>
    <source>
        <strain evidence="9">NBRC 107355</strain>
    </source>
</reference>
<feature type="compositionally biased region" description="Low complexity" evidence="6">
    <location>
        <begin position="529"/>
        <end position="551"/>
    </location>
</feature>
<feature type="domain" description="Protein kinase" evidence="8">
    <location>
        <begin position="38"/>
        <end position="305"/>
    </location>
</feature>
<feature type="region of interest" description="Disordered" evidence="6">
    <location>
        <begin position="521"/>
        <end position="575"/>
    </location>
</feature>
<dbReference type="PROSITE" id="PS00107">
    <property type="entry name" value="PROTEIN_KINASE_ATP"/>
    <property type="match status" value="1"/>
</dbReference>
<feature type="compositionally biased region" description="Low complexity" evidence="6">
    <location>
        <begin position="367"/>
        <end position="403"/>
    </location>
</feature>